<reference evidence="1 2" key="1">
    <citation type="submission" date="2019-07" db="EMBL/GenBank/DDBJ databases">
        <title>Whole genome shotgun sequence of Empedobacter brevis NBRC 14943.</title>
        <authorList>
            <person name="Hosoyama A."/>
            <person name="Uohara A."/>
            <person name="Ohji S."/>
            <person name="Ichikawa N."/>
        </authorList>
    </citation>
    <scope>NUCLEOTIDE SEQUENCE [LARGE SCALE GENOMIC DNA]</scope>
    <source>
        <strain evidence="1 2">NBRC 14943</strain>
    </source>
</reference>
<name>A0A511NIA8_9FLAO</name>
<dbReference type="SUPFAM" id="SSF47240">
    <property type="entry name" value="Ferritin-like"/>
    <property type="match status" value="1"/>
</dbReference>
<keyword evidence="2" id="KW-1185">Reference proteome</keyword>
<protein>
    <recommendedName>
        <fullName evidence="3">Thiaminase-2/PQQC domain-containing protein</fullName>
    </recommendedName>
</protein>
<evidence type="ECO:0008006" key="3">
    <source>
        <dbReference type="Google" id="ProtNLM"/>
    </source>
</evidence>
<evidence type="ECO:0000313" key="2">
    <source>
        <dbReference type="Proteomes" id="UP000321245"/>
    </source>
</evidence>
<dbReference type="EMBL" id="BJXC01000010">
    <property type="protein sequence ID" value="GEM51961.1"/>
    <property type="molecule type" value="Genomic_DNA"/>
</dbReference>
<dbReference type="STRING" id="1218108.GCA_000382425_03089"/>
<organism evidence="1 2">
    <name type="scientific">Empedobacter brevis NBRC 14943 = ATCC 43319</name>
    <dbReference type="NCBI Taxonomy" id="1218108"/>
    <lineage>
        <taxon>Bacteria</taxon>
        <taxon>Pseudomonadati</taxon>
        <taxon>Bacteroidota</taxon>
        <taxon>Flavobacteriia</taxon>
        <taxon>Flavobacteriales</taxon>
        <taxon>Weeksellaceae</taxon>
        <taxon>Empedobacter</taxon>
    </lineage>
</organism>
<proteinExistence type="predicted"/>
<dbReference type="InterPro" id="IPR009078">
    <property type="entry name" value="Ferritin-like_SF"/>
</dbReference>
<dbReference type="Proteomes" id="UP000321245">
    <property type="component" value="Unassembled WGS sequence"/>
</dbReference>
<evidence type="ECO:0000313" key="1">
    <source>
        <dbReference type="EMBL" id="GEM51961.1"/>
    </source>
</evidence>
<gene>
    <name evidence="1" type="ORF">EB1_17510</name>
</gene>
<accession>A0A511NIA8</accession>
<comment type="caution">
    <text evidence="1">The sequence shown here is derived from an EMBL/GenBank/DDBJ whole genome shotgun (WGS) entry which is preliminary data.</text>
</comment>
<sequence length="233" mass="27547">MIYPDYLKYKNWYILMFGRADSFAQRNKMEQVLRIIVSKPEIHVKWLNTLSFMENAGARKISACEHKTHVDIIQLKHAAEEHRHAYYLKKQIQKLLPHTCENYESHSLLAANATRYYLHKLDINVCRLLKEKLSLSGEELKYAAYLFVTYAIEVRADALYPQYQKILTLNQQKVMVKSIIVEEEGHLEEMITQLKDFHPHWKKYASEVMILEELLFKEWITAIGKEVLDESNS</sequence>
<dbReference type="AlphaFoldDB" id="A0A511NIA8"/>